<protein>
    <submittedName>
        <fullName evidence="1">Uncharacterized protein</fullName>
    </submittedName>
</protein>
<dbReference type="Proteomes" id="UP000308600">
    <property type="component" value="Unassembled WGS sequence"/>
</dbReference>
<evidence type="ECO:0000313" key="1">
    <source>
        <dbReference type="EMBL" id="TFK69409.1"/>
    </source>
</evidence>
<dbReference type="EMBL" id="ML208331">
    <property type="protein sequence ID" value="TFK69409.1"/>
    <property type="molecule type" value="Genomic_DNA"/>
</dbReference>
<sequence length="545" mass="54558">MAVCQYFLRGQCRFGSQCKNEHPGQPAGRGTQFGGSSWSNPNKVSLAFTQETIASDLTQHKDKPLWPLSCYAPAKGEPNVLSGLDESPEELRVRAHTARQAGNLSEYVTYETNKLAAAEQTFANALSNVSQVYQQAQRGSLANPNPTQTTTPSAFGAPAQSAFGAPATSAFGGSAFGNSARPAFGQSGFGQTAATPTFGQASTPSAFGQPTAFGQPAATSAFGQTSQPQSSLIKPASGAFSAFASMGTGSFGATAGGSGGSGGGGSGGGFSAFSGNNTTPFGSGATSAPAPSQTTGGSAFGQPSFGQSAFGNPTPPTQTSAFGTPATTSAFGSPATSTTAFGTPPTTTTSAFGTPPTTTAPAFGTPPANPTFGAPAFGAPTAFGQQAQQPPVTTTPAGAPPTSAFGGSAFAPVNTTAAPSAFGGGGTGSAFSSFASPFTQPQQKTVSAFAPVQQAPSGFGAPGPSNSGSAFGQPPQPAQNQRGNNNAPPNFVGVKSPYKPGSSPYDQALPQNYMEILPPNVLEAFKAEKFELGKIPEWIPPLQLR</sequence>
<evidence type="ECO:0000313" key="2">
    <source>
        <dbReference type="Proteomes" id="UP000308600"/>
    </source>
</evidence>
<proteinExistence type="predicted"/>
<reference evidence="1 2" key="1">
    <citation type="journal article" date="2019" name="Nat. Ecol. Evol.">
        <title>Megaphylogeny resolves global patterns of mushroom evolution.</title>
        <authorList>
            <person name="Varga T."/>
            <person name="Krizsan K."/>
            <person name="Foldi C."/>
            <person name="Dima B."/>
            <person name="Sanchez-Garcia M."/>
            <person name="Sanchez-Ramirez S."/>
            <person name="Szollosi G.J."/>
            <person name="Szarkandi J.G."/>
            <person name="Papp V."/>
            <person name="Albert L."/>
            <person name="Andreopoulos W."/>
            <person name="Angelini C."/>
            <person name="Antonin V."/>
            <person name="Barry K.W."/>
            <person name="Bougher N.L."/>
            <person name="Buchanan P."/>
            <person name="Buyck B."/>
            <person name="Bense V."/>
            <person name="Catcheside P."/>
            <person name="Chovatia M."/>
            <person name="Cooper J."/>
            <person name="Damon W."/>
            <person name="Desjardin D."/>
            <person name="Finy P."/>
            <person name="Geml J."/>
            <person name="Haridas S."/>
            <person name="Hughes K."/>
            <person name="Justo A."/>
            <person name="Karasinski D."/>
            <person name="Kautmanova I."/>
            <person name="Kiss B."/>
            <person name="Kocsube S."/>
            <person name="Kotiranta H."/>
            <person name="LaButti K.M."/>
            <person name="Lechner B.E."/>
            <person name="Liimatainen K."/>
            <person name="Lipzen A."/>
            <person name="Lukacs Z."/>
            <person name="Mihaltcheva S."/>
            <person name="Morgado L.N."/>
            <person name="Niskanen T."/>
            <person name="Noordeloos M.E."/>
            <person name="Ohm R.A."/>
            <person name="Ortiz-Santana B."/>
            <person name="Ovrebo C."/>
            <person name="Racz N."/>
            <person name="Riley R."/>
            <person name="Savchenko A."/>
            <person name="Shiryaev A."/>
            <person name="Soop K."/>
            <person name="Spirin V."/>
            <person name="Szebenyi C."/>
            <person name="Tomsovsky M."/>
            <person name="Tulloss R.E."/>
            <person name="Uehling J."/>
            <person name="Grigoriev I.V."/>
            <person name="Vagvolgyi C."/>
            <person name="Papp T."/>
            <person name="Martin F.M."/>
            <person name="Miettinen O."/>
            <person name="Hibbett D.S."/>
            <person name="Nagy L.G."/>
        </authorList>
    </citation>
    <scope>NUCLEOTIDE SEQUENCE [LARGE SCALE GENOMIC DNA]</scope>
    <source>
        <strain evidence="1 2">NL-1719</strain>
    </source>
</reference>
<accession>A0ACD3AVW4</accession>
<keyword evidence="2" id="KW-1185">Reference proteome</keyword>
<gene>
    <name evidence="1" type="ORF">BDN72DRAFT_840374</name>
</gene>
<name>A0ACD3AVW4_9AGAR</name>
<organism evidence="1 2">
    <name type="scientific">Pluteus cervinus</name>
    <dbReference type="NCBI Taxonomy" id="181527"/>
    <lineage>
        <taxon>Eukaryota</taxon>
        <taxon>Fungi</taxon>
        <taxon>Dikarya</taxon>
        <taxon>Basidiomycota</taxon>
        <taxon>Agaricomycotina</taxon>
        <taxon>Agaricomycetes</taxon>
        <taxon>Agaricomycetidae</taxon>
        <taxon>Agaricales</taxon>
        <taxon>Pluteineae</taxon>
        <taxon>Pluteaceae</taxon>
        <taxon>Pluteus</taxon>
    </lineage>
</organism>